<dbReference type="PANTHER" id="PTHR43289">
    <property type="entry name" value="MITOGEN-ACTIVATED PROTEIN KINASE KINASE KINASE 20-RELATED"/>
    <property type="match status" value="1"/>
</dbReference>
<keyword evidence="1 6" id="KW-0808">Transferase</keyword>
<evidence type="ECO:0000256" key="1">
    <source>
        <dbReference type="ARBA" id="ARBA00022679"/>
    </source>
</evidence>
<dbReference type="InterPro" id="IPR000719">
    <property type="entry name" value="Prot_kinase_dom"/>
</dbReference>
<gene>
    <name evidence="6" type="primary">pknD_2</name>
    <name evidence="6" type="ORF">V22_05130</name>
</gene>
<evidence type="ECO:0000313" key="7">
    <source>
        <dbReference type="Proteomes" id="UP000319976"/>
    </source>
</evidence>
<keyword evidence="4" id="KW-0067">ATP-binding</keyword>
<dbReference type="Pfam" id="PF00069">
    <property type="entry name" value="Pkinase"/>
    <property type="match status" value="1"/>
</dbReference>
<dbReference type="SMART" id="SM00220">
    <property type="entry name" value="S_TKc"/>
    <property type="match status" value="1"/>
</dbReference>
<evidence type="ECO:0000256" key="4">
    <source>
        <dbReference type="ARBA" id="ARBA00022840"/>
    </source>
</evidence>
<dbReference type="Gene3D" id="3.30.200.20">
    <property type="entry name" value="Phosphorylase Kinase, domain 1"/>
    <property type="match status" value="1"/>
</dbReference>
<dbReference type="PROSITE" id="PS50011">
    <property type="entry name" value="PROTEIN_KINASE_DOM"/>
    <property type="match status" value="1"/>
</dbReference>
<sequence>MTTRDPRAGIILGGTDQDLPPTKVGEYEKHTDFKEFARGGKAILTECYDRIIGRTVMMKRLLPKFADDEQEQRRFLREARVTAQLQHPNTVPVYEIGRDDNNSLYFTMKRIYGENLFEILKRIAQKDERAAEDFPVSRLLNIAADTALALAYAHAHGVVHRDVKPENIWVGEYGQVILLDWGVAKVWGHSDDFGFDPVNPNAIIPSLEDPADSSEEQLRTLTRTGQLLGTPLYMSPEQVLGHKYLDERTDVFSMGIVLYESLTLTEPFRGRNVRSTFDNIIHEEPASPIEKRPDRDIPQAASDVTMKALSKKPEERYQTMLAFVEALQDAIKET</sequence>
<dbReference type="EC" id="2.7.11.1" evidence="6"/>
<keyword evidence="2" id="KW-0547">Nucleotide-binding</keyword>
<dbReference type="SUPFAM" id="SSF56112">
    <property type="entry name" value="Protein kinase-like (PK-like)"/>
    <property type="match status" value="1"/>
</dbReference>
<evidence type="ECO:0000313" key="6">
    <source>
        <dbReference type="EMBL" id="QDT63293.1"/>
    </source>
</evidence>
<evidence type="ECO:0000259" key="5">
    <source>
        <dbReference type="PROSITE" id="PS50011"/>
    </source>
</evidence>
<dbReference type="OrthoDB" id="6111975at2"/>
<keyword evidence="7" id="KW-1185">Reference proteome</keyword>
<dbReference type="InterPro" id="IPR011009">
    <property type="entry name" value="Kinase-like_dom_sf"/>
</dbReference>
<name>A0A517T4I6_9PLAN</name>
<dbReference type="KEGG" id="chya:V22_05130"/>
<dbReference type="AlphaFoldDB" id="A0A517T4I6"/>
<dbReference type="EMBL" id="CP036316">
    <property type="protein sequence ID" value="QDT63293.1"/>
    <property type="molecule type" value="Genomic_DNA"/>
</dbReference>
<dbReference type="CDD" id="cd14014">
    <property type="entry name" value="STKc_PknB_like"/>
    <property type="match status" value="1"/>
</dbReference>
<dbReference type="Gene3D" id="1.10.510.10">
    <property type="entry name" value="Transferase(Phosphotransferase) domain 1"/>
    <property type="match status" value="1"/>
</dbReference>
<organism evidence="6 7">
    <name type="scientific">Calycomorphotria hydatis</name>
    <dbReference type="NCBI Taxonomy" id="2528027"/>
    <lineage>
        <taxon>Bacteria</taxon>
        <taxon>Pseudomonadati</taxon>
        <taxon>Planctomycetota</taxon>
        <taxon>Planctomycetia</taxon>
        <taxon>Planctomycetales</taxon>
        <taxon>Planctomycetaceae</taxon>
        <taxon>Calycomorphotria</taxon>
    </lineage>
</organism>
<protein>
    <submittedName>
        <fullName evidence="6">Serine/threonine-protein kinase PknD</fullName>
        <ecNumber evidence="6">2.7.11.1</ecNumber>
    </submittedName>
</protein>
<dbReference type="GO" id="GO:0005524">
    <property type="term" value="F:ATP binding"/>
    <property type="evidence" value="ECO:0007669"/>
    <property type="project" value="UniProtKB-KW"/>
</dbReference>
<accession>A0A517T4I6</accession>
<dbReference type="RefSeq" id="WP_145259498.1">
    <property type="nucleotide sequence ID" value="NZ_CP036316.1"/>
</dbReference>
<dbReference type="Proteomes" id="UP000319976">
    <property type="component" value="Chromosome"/>
</dbReference>
<feature type="domain" description="Protein kinase" evidence="5">
    <location>
        <begin position="30"/>
        <end position="331"/>
    </location>
</feature>
<proteinExistence type="predicted"/>
<evidence type="ECO:0000256" key="2">
    <source>
        <dbReference type="ARBA" id="ARBA00022741"/>
    </source>
</evidence>
<evidence type="ECO:0000256" key="3">
    <source>
        <dbReference type="ARBA" id="ARBA00022777"/>
    </source>
</evidence>
<dbReference type="GO" id="GO:0004674">
    <property type="term" value="F:protein serine/threonine kinase activity"/>
    <property type="evidence" value="ECO:0007669"/>
    <property type="project" value="UniProtKB-EC"/>
</dbReference>
<dbReference type="PANTHER" id="PTHR43289:SF6">
    <property type="entry name" value="SERINE_THREONINE-PROTEIN KINASE NEKL-3"/>
    <property type="match status" value="1"/>
</dbReference>
<reference evidence="6 7" key="1">
    <citation type="submission" date="2019-02" db="EMBL/GenBank/DDBJ databases">
        <title>Deep-cultivation of Planctomycetes and their phenomic and genomic characterization uncovers novel biology.</title>
        <authorList>
            <person name="Wiegand S."/>
            <person name="Jogler M."/>
            <person name="Boedeker C."/>
            <person name="Pinto D."/>
            <person name="Vollmers J."/>
            <person name="Rivas-Marin E."/>
            <person name="Kohn T."/>
            <person name="Peeters S.H."/>
            <person name="Heuer A."/>
            <person name="Rast P."/>
            <person name="Oberbeckmann S."/>
            <person name="Bunk B."/>
            <person name="Jeske O."/>
            <person name="Meyerdierks A."/>
            <person name="Storesund J.E."/>
            <person name="Kallscheuer N."/>
            <person name="Luecker S."/>
            <person name="Lage O.M."/>
            <person name="Pohl T."/>
            <person name="Merkel B.J."/>
            <person name="Hornburger P."/>
            <person name="Mueller R.-W."/>
            <person name="Bruemmer F."/>
            <person name="Labrenz M."/>
            <person name="Spormann A.M."/>
            <person name="Op den Camp H."/>
            <person name="Overmann J."/>
            <person name="Amann R."/>
            <person name="Jetten M.S.M."/>
            <person name="Mascher T."/>
            <person name="Medema M.H."/>
            <person name="Devos D.P."/>
            <person name="Kaster A.-K."/>
            <person name="Ovreas L."/>
            <person name="Rohde M."/>
            <person name="Galperin M.Y."/>
            <person name="Jogler C."/>
        </authorList>
    </citation>
    <scope>NUCLEOTIDE SEQUENCE [LARGE SCALE GENOMIC DNA]</scope>
    <source>
        <strain evidence="6 7">V22</strain>
    </source>
</reference>
<keyword evidence="3 6" id="KW-0418">Kinase</keyword>